<dbReference type="RefSeq" id="WP_312561786.1">
    <property type="nucleotide sequence ID" value="NZ_JAVSKO010000003.1"/>
</dbReference>
<feature type="signal peptide" evidence="1">
    <location>
        <begin position="1"/>
        <end position="19"/>
    </location>
</feature>
<comment type="caution">
    <text evidence="2">The sequence shown here is derived from an EMBL/GenBank/DDBJ whole genome shotgun (WGS) entry which is preliminary data.</text>
</comment>
<evidence type="ECO:0008006" key="4">
    <source>
        <dbReference type="Google" id="ProtNLM"/>
    </source>
</evidence>
<protein>
    <recommendedName>
        <fullName evidence="4">Secreted protein</fullName>
    </recommendedName>
</protein>
<name>A0AAJ2JBI5_STEMA</name>
<evidence type="ECO:0000313" key="2">
    <source>
        <dbReference type="EMBL" id="MDT3468214.1"/>
    </source>
</evidence>
<dbReference type="AlphaFoldDB" id="A0AAJ2JBI5"/>
<gene>
    <name evidence="2" type="ORF">ROV92_09445</name>
</gene>
<keyword evidence="1" id="KW-0732">Signal</keyword>
<evidence type="ECO:0000313" key="3">
    <source>
        <dbReference type="Proteomes" id="UP001251948"/>
    </source>
</evidence>
<dbReference type="Proteomes" id="UP001251948">
    <property type="component" value="Unassembled WGS sequence"/>
</dbReference>
<organism evidence="2 3">
    <name type="scientific">Stenotrophomonas maltophilia</name>
    <name type="common">Pseudomonas maltophilia</name>
    <name type="synonym">Xanthomonas maltophilia</name>
    <dbReference type="NCBI Taxonomy" id="40324"/>
    <lineage>
        <taxon>Bacteria</taxon>
        <taxon>Pseudomonadati</taxon>
        <taxon>Pseudomonadota</taxon>
        <taxon>Gammaproteobacteria</taxon>
        <taxon>Lysobacterales</taxon>
        <taxon>Lysobacteraceae</taxon>
        <taxon>Stenotrophomonas</taxon>
        <taxon>Stenotrophomonas maltophilia group</taxon>
    </lineage>
</organism>
<feature type="chain" id="PRO_5042516855" description="Secreted protein" evidence="1">
    <location>
        <begin position="20"/>
        <end position="241"/>
    </location>
</feature>
<dbReference type="EMBL" id="JAVSKO010000003">
    <property type="protein sequence ID" value="MDT3468214.1"/>
    <property type="molecule type" value="Genomic_DNA"/>
</dbReference>
<sequence>MKFLLLCGAFVAIAVNASAPAPDEEAGAVGQWLQQRVMQAAAQASTSPAGSYRVVRLADLDAPEQVKQQLRADIERSNGVVQAAAGNIPSQAEMLATVPRTQRSASELRQRLPQPPSSLAASLLGPAELIGMEPSGALEGGRSSGLSRFFQLEGVGVVEFSENNFVAAGTHIEVIAEAQNTTVKGAPAHVKKSADSAGRTRVELAWTGDSKTYSLIATGERGSDVERNARVLHDIAADIVD</sequence>
<reference evidence="2" key="1">
    <citation type="submission" date="2023-07" db="EMBL/GenBank/DDBJ databases">
        <title>Comparative genomics of clinical Stenotrophomonas maltophilia isolates reveals regions of diversity which correlate with colonization and persistence in vivo.</title>
        <authorList>
            <person name="Mcdaniel M.S."/>
            <person name="Swords W.E."/>
            <person name="Sumpter N.A."/>
            <person name="Lindgren N.R."/>
            <person name="Billiot C.E."/>
        </authorList>
    </citation>
    <scope>NUCLEOTIDE SEQUENCE</scope>
    <source>
        <strain evidence="2">Ism4</strain>
    </source>
</reference>
<proteinExistence type="predicted"/>
<accession>A0AAJ2JBI5</accession>
<evidence type="ECO:0000256" key="1">
    <source>
        <dbReference type="SAM" id="SignalP"/>
    </source>
</evidence>